<dbReference type="RefSeq" id="WP_192756035.1">
    <property type="nucleotide sequence ID" value="NZ_BAABJL010000070.1"/>
</dbReference>
<dbReference type="GO" id="GO:0016491">
    <property type="term" value="F:oxidoreductase activity"/>
    <property type="evidence" value="ECO:0007669"/>
    <property type="project" value="UniProtKB-KW"/>
</dbReference>
<evidence type="ECO:0000256" key="1">
    <source>
        <dbReference type="ARBA" id="ARBA00023002"/>
    </source>
</evidence>
<dbReference type="PANTHER" id="PTHR43333">
    <property type="entry name" value="2-HACID_DH_C DOMAIN-CONTAINING PROTEIN"/>
    <property type="match status" value="1"/>
</dbReference>
<organism evidence="4 5">
    <name type="scientific">Actinopolymorpha pittospori</name>
    <dbReference type="NCBI Taxonomy" id="648752"/>
    <lineage>
        <taxon>Bacteria</taxon>
        <taxon>Bacillati</taxon>
        <taxon>Actinomycetota</taxon>
        <taxon>Actinomycetes</taxon>
        <taxon>Propionibacteriales</taxon>
        <taxon>Actinopolymorphaceae</taxon>
        <taxon>Actinopolymorpha</taxon>
    </lineage>
</organism>
<evidence type="ECO:0000259" key="3">
    <source>
        <dbReference type="Pfam" id="PF02826"/>
    </source>
</evidence>
<dbReference type="EMBL" id="JADBEM010000001">
    <property type="protein sequence ID" value="MBE1613113.1"/>
    <property type="molecule type" value="Genomic_DNA"/>
</dbReference>
<keyword evidence="1" id="KW-0560">Oxidoreductase</keyword>
<protein>
    <submittedName>
        <fullName evidence="4">Phosphoglycerate dehydrogenase-like enzyme</fullName>
    </submittedName>
</protein>
<comment type="caution">
    <text evidence="4">The sequence shown here is derived from an EMBL/GenBank/DDBJ whole genome shotgun (WGS) entry which is preliminary data.</text>
</comment>
<dbReference type="SUPFAM" id="SSF52283">
    <property type="entry name" value="Formate/glycerate dehydrogenase catalytic domain-like"/>
    <property type="match status" value="1"/>
</dbReference>
<evidence type="ECO:0000313" key="5">
    <source>
        <dbReference type="Proteomes" id="UP000638648"/>
    </source>
</evidence>
<dbReference type="Gene3D" id="3.40.50.720">
    <property type="entry name" value="NAD(P)-binding Rossmann-like Domain"/>
    <property type="match status" value="2"/>
</dbReference>
<keyword evidence="2" id="KW-0520">NAD</keyword>
<feature type="domain" description="D-isomer specific 2-hydroxyacid dehydrogenase NAD-binding" evidence="3">
    <location>
        <begin position="106"/>
        <end position="279"/>
    </location>
</feature>
<dbReference type="Pfam" id="PF02826">
    <property type="entry name" value="2-Hacid_dh_C"/>
    <property type="match status" value="1"/>
</dbReference>
<dbReference type="Proteomes" id="UP000638648">
    <property type="component" value="Unassembled WGS sequence"/>
</dbReference>
<dbReference type="PANTHER" id="PTHR43333:SF1">
    <property type="entry name" value="D-ISOMER SPECIFIC 2-HYDROXYACID DEHYDROGENASE NAD-BINDING DOMAIN-CONTAINING PROTEIN"/>
    <property type="match status" value="1"/>
</dbReference>
<proteinExistence type="predicted"/>
<name>A0A927RRA2_9ACTN</name>
<dbReference type="GO" id="GO:0051287">
    <property type="term" value="F:NAD binding"/>
    <property type="evidence" value="ECO:0007669"/>
    <property type="project" value="InterPro"/>
</dbReference>
<dbReference type="InterPro" id="IPR006140">
    <property type="entry name" value="D-isomer_DH_NAD-bd"/>
</dbReference>
<evidence type="ECO:0000256" key="2">
    <source>
        <dbReference type="ARBA" id="ARBA00023027"/>
    </source>
</evidence>
<dbReference type="SUPFAM" id="SSF51735">
    <property type="entry name" value="NAD(P)-binding Rossmann-fold domains"/>
    <property type="match status" value="1"/>
</dbReference>
<evidence type="ECO:0000313" key="4">
    <source>
        <dbReference type="EMBL" id="MBE1613113.1"/>
    </source>
</evidence>
<dbReference type="InterPro" id="IPR036291">
    <property type="entry name" value="NAD(P)-bd_dom_sf"/>
</dbReference>
<dbReference type="CDD" id="cd05300">
    <property type="entry name" value="2-Hacid_dh_1"/>
    <property type="match status" value="1"/>
</dbReference>
<accession>A0A927RRA2</accession>
<reference evidence="4" key="1">
    <citation type="submission" date="2020-10" db="EMBL/GenBank/DDBJ databases">
        <title>Sequencing the genomes of 1000 actinobacteria strains.</title>
        <authorList>
            <person name="Klenk H.-P."/>
        </authorList>
    </citation>
    <scope>NUCLEOTIDE SEQUENCE</scope>
    <source>
        <strain evidence="4">DSM 45354</strain>
    </source>
</reference>
<keyword evidence="5" id="KW-1185">Reference proteome</keyword>
<sequence>MTERVNVLVCGSFSEEERARITAVASDATLEFLDTDKDVEGRVATADGVAGHVSPEALAKAERLRWVHSWAAGPDRDLYPEMLASPVTLTSSKGNGGIPLAEQAMLLMMMLNRNAMRWVDAQRDNRWERFTHPELAGLTCGIIGLGYSGADLAKKAKAFHMNVLGTRRQVDRPVPFVDQLYRREELPALLEASDFVVVTAPRTPETIGMLGEAEFRAMKPTAYYVNISRGGIADDAALLRALQEGWIAGAGIDAHGVEPLPSDSPFWTAPNTIITPHNGATTPGTRRRGIEIFAENLRRFQAGEPMLNIVDKQAGY</sequence>
<dbReference type="AlphaFoldDB" id="A0A927RRA2"/>
<gene>
    <name evidence="4" type="ORF">HEB94_009961</name>
</gene>